<dbReference type="KEGG" id="cint:HZF06_13155"/>
<dbReference type="EMBL" id="CP059378">
    <property type="protein sequence ID" value="QLY78042.1"/>
    <property type="molecule type" value="Genomic_DNA"/>
</dbReference>
<dbReference type="AlphaFoldDB" id="A0A7D6ZV84"/>
<dbReference type="RefSeq" id="WP_181600508.1">
    <property type="nucleotide sequence ID" value="NZ_CP059378.1"/>
</dbReference>
<dbReference type="Pfam" id="PF04883">
    <property type="entry name" value="HK97-gp10_like"/>
    <property type="match status" value="1"/>
</dbReference>
<reference evidence="1 2" key="1">
    <citation type="submission" date="2020-07" db="EMBL/GenBank/DDBJ databases">
        <title>Electron transfer.</title>
        <authorList>
            <person name="Huang L."/>
            <person name="Liu X."/>
            <person name="Zhou S."/>
        </authorList>
    </citation>
    <scope>NUCLEOTIDE SEQUENCE [LARGE SCALE GENOMIC DNA]</scope>
    <source>
        <strain evidence="1 2">Lx1</strain>
    </source>
</reference>
<sequence length="162" mass="18114">MSISSINVSGFDSILKKLDSLGVSFEDVIVDSVKKETKRVKDDARDLAPVDKEDLKKSITEKVEVTDEGVTGTVSTNSDHAAYVEFGTGKIGETTPVEDKYQGALSYKQDKWLVNIPDVGYRWIEGQMAQPYLYPALKNNKDKIVDNIKKDLNETIRRVAKE</sequence>
<gene>
    <name evidence="1" type="ORF">HZF06_13155</name>
</gene>
<name>A0A7D6ZV84_9CLOT</name>
<evidence type="ECO:0000313" key="1">
    <source>
        <dbReference type="EMBL" id="QLY78042.1"/>
    </source>
</evidence>
<protein>
    <submittedName>
        <fullName evidence="1">HK97 gp10 family phage protein</fullName>
    </submittedName>
</protein>
<dbReference type="Proteomes" id="UP000512286">
    <property type="component" value="Chromosome"/>
</dbReference>
<accession>A0A7D6ZV84</accession>
<organism evidence="1 2">
    <name type="scientific">Clostridium intestinale</name>
    <dbReference type="NCBI Taxonomy" id="36845"/>
    <lineage>
        <taxon>Bacteria</taxon>
        <taxon>Bacillati</taxon>
        <taxon>Bacillota</taxon>
        <taxon>Clostridia</taxon>
        <taxon>Eubacteriales</taxon>
        <taxon>Clostridiaceae</taxon>
        <taxon>Clostridium</taxon>
    </lineage>
</organism>
<dbReference type="NCBIfam" id="TIGR01725">
    <property type="entry name" value="phge_HK97_gp10"/>
    <property type="match status" value="1"/>
</dbReference>
<proteinExistence type="predicted"/>
<dbReference type="InterPro" id="IPR010064">
    <property type="entry name" value="HK97-gp10_tail"/>
</dbReference>
<evidence type="ECO:0000313" key="2">
    <source>
        <dbReference type="Proteomes" id="UP000512286"/>
    </source>
</evidence>